<proteinExistence type="predicted"/>
<dbReference type="AlphaFoldDB" id="A0A8E2F2G8"/>
<dbReference type="PANTHER" id="PTHR33112">
    <property type="entry name" value="DOMAIN PROTEIN, PUTATIVE-RELATED"/>
    <property type="match status" value="1"/>
</dbReference>
<evidence type="ECO:0000313" key="2">
    <source>
        <dbReference type="Proteomes" id="UP000250140"/>
    </source>
</evidence>
<accession>A0A8E2F2G8</accession>
<reference evidence="1 2" key="1">
    <citation type="journal article" date="2016" name="Nat. Commun.">
        <title>Ectomycorrhizal ecology is imprinted in the genome of the dominant symbiotic fungus Cenococcum geophilum.</title>
        <authorList>
            <consortium name="DOE Joint Genome Institute"/>
            <person name="Peter M."/>
            <person name="Kohler A."/>
            <person name="Ohm R.A."/>
            <person name="Kuo A."/>
            <person name="Krutzmann J."/>
            <person name="Morin E."/>
            <person name="Arend M."/>
            <person name="Barry K.W."/>
            <person name="Binder M."/>
            <person name="Choi C."/>
            <person name="Clum A."/>
            <person name="Copeland A."/>
            <person name="Grisel N."/>
            <person name="Haridas S."/>
            <person name="Kipfer T."/>
            <person name="LaButti K."/>
            <person name="Lindquist E."/>
            <person name="Lipzen A."/>
            <person name="Maire R."/>
            <person name="Meier B."/>
            <person name="Mihaltcheva S."/>
            <person name="Molinier V."/>
            <person name="Murat C."/>
            <person name="Poggeler S."/>
            <person name="Quandt C.A."/>
            <person name="Sperisen C."/>
            <person name="Tritt A."/>
            <person name="Tisserant E."/>
            <person name="Crous P.W."/>
            <person name="Henrissat B."/>
            <person name="Nehls U."/>
            <person name="Egli S."/>
            <person name="Spatafora J.W."/>
            <person name="Grigoriev I.V."/>
            <person name="Martin F.M."/>
        </authorList>
    </citation>
    <scope>NUCLEOTIDE SEQUENCE [LARGE SCALE GENOMIC DNA]</scope>
    <source>
        <strain evidence="1 2">CBS 207.34</strain>
    </source>
</reference>
<evidence type="ECO:0000313" key="1">
    <source>
        <dbReference type="EMBL" id="OCL09068.1"/>
    </source>
</evidence>
<protein>
    <submittedName>
        <fullName evidence="1">Uncharacterized protein</fullName>
    </submittedName>
</protein>
<dbReference type="OrthoDB" id="5362512at2759"/>
<dbReference type="EMBL" id="KV749523">
    <property type="protein sequence ID" value="OCL09068.1"/>
    <property type="molecule type" value="Genomic_DNA"/>
</dbReference>
<dbReference type="PANTHER" id="PTHR33112:SF9">
    <property type="entry name" value="HETEROKARYON INCOMPATIBILITY DOMAIN-CONTAINING PROTEIN"/>
    <property type="match status" value="1"/>
</dbReference>
<gene>
    <name evidence="1" type="ORF">AOQ84DRAFT_291962</name>
</gene>
<name>A0A8E2F2G8_9PEZI</name>
<keyword evidence="2" id="KW-1185">Reference proteome</keyword>
<sequence length="269" mass="30035">MAGRWADGWSLSKPQLSALLAGSSTAEPGKDPADVELWAAWREIVEMYSRMRLTNAADKLPALSGVARIFSERSRSRYLAGLWEPDLAYQLAWRVYKYGVEKKKRPMPWRAPSWSWAAVDAPVTMIALEGPFLKRVAVRGCEAVASGVDPTGAVAGGALRVHGAVVEGTFAGEKDGEAFLEREGVTQKFFADVLVEGGLEIRERVWCLEMGFSDMTFIDYDTARDLTAMVLRRSRAVEGAFERVGFVSTPDRKVWKWFEEVEYMELNIV</sequence>
<dbReference type="Proteomes" id="UP000250140">
    <property type="component" value="Unassembled WGS sequence"/>
</dbReference>
<organism evidence="1 2">
    <name type="scientific">Glonium stellatum</name>
    <dbReference type="NCBI Taxonomy" id="574774"/>
    <lineage>
        <taxon>Eukaryota</taxon>
        <taxon>Fungi</taxon>
        <taxon>Dikarya</taxon>
        <taxon>Ascomycota</taxon>
        <taxon>Pezizomycotina</taxon>
        <taxon>Dothideomycetes</taxon>
        <taxon>Pleosporomycetidae</taxon>
        <taxon>Gloniales</taxon>
        <taxon>Gloniaceae</taxon>
        <taxon>Glonium</taxon>
    </lineage>
</organism>